<name>A0A6N8GP51_9MICC</name>
<dbReference type="EMBL" id="WOGU01000005">
    <property type="protein sequence ID" value="MUN63063.1"/>
    <property type="molecule type" value="Genomic_DNA"/>
</dbReference>
<evidence type="ECO:0000256" key="1">
    <source>
        <dbReference type="SAM" id="MobiDB-lite"/>
    </source>
</evidence>
<organism evidence="2 3">
    <name type="scientific">Kocuria sediminis</name>
    <dbReference type="NCBI Taxonomy" id="1038857"/>
    <lineage>
        <taxon>Bacteria</taxon>
        <taxon>Bacillati</taxon>
        <taxon>Actinomycetota</taxon>
        <taxon>Actinomycetes</taxon>
        <taxon>Micrococcales</taxon>
        <taxon>Micrococcaceae</taxon>
        <taxon>Kocuria</taxon>
    </lineage>
</organism>
<dbReference type="PANTHER" id="PTHR31891">
    <property type="entry name" value="FORMAMIDASE C869.04-RELATED"/>
    <property type="match status" value="1"/>
</dbReference>
<dbReference type="PANTHER" id="PTHR31891:SF1">
    <property type="entry name" value="FORMAMIDASE C869.04-RELATED"/>
    <property type="match status" value="1"/>
</dbReference>
<evidence type="ECO:0000313" key="2">
    <source>
        <dbReference type="EMBL" id="MUN63063.1"/>
    </source>
</evidence>
<dbReference type="AlphaFoldDB" id="A0A6N8GP51"/>
<accession>A0A6N8GP51</accession>
<dbReference type="Gene3D" id="3.10.28.20">
    <property type="entry name" value="Acetamidase/Formamidase-like domains"/>
    <property type="match status" value="1"/>
</dbReference>
<evidence type="ECO:0008006" key="4">
    <source>
        <dbReference type="Google" id="ProtNLM"/>
    </source>
</evidence>
<protein>
    <recommendedName>
        <fullName evidence="4">Acetamidase</fullName>
    </recommendedName>
</protein>
<dbReference type="GO" id="GO:0016811">
    <property type="term" value="F:hydrolase activity, acting on carbon-nitrogen (but not peptide) bonds, in linear amides"/>
    <property type="evidence" value="ECO:0007669"/>
    <property type="project" value="InterPro"/>
</dbReference>
<dbReference type="SUPFAM" id="SSF141130">
    <property type="entry name" value="Acetamidase/Formamidase-like"/>
    <property type="match status" value="1"/>
</dbReference>
<keyword evidence="3" id="KW-1185">Reference proteome</keyword>
<dbReference type="RefSeq" id="WP_156268807.1">
    <property type="nucleotide sequence ID" value="NZ_WOGU01000005.1"/>
</dbReference>
<dbReference type="InterPro" id="IPR004304">
    <property type="entry name" value="FmdA_AmdA"/>
</dbReference>
<comment type="caution">
    <text evidence="2">The sequence shown here is derived from an EMBL/GenBank/DDBJ whole genome shotgun (WGS) entry which is preliminary data.</text>
</comment>
<proteinExistence type="predicted"/>
<dbReference type="Proteomes" id="UP000436989">
    <property type="component" value="Unassembled WGS sequence"/>
</dbReference>
<feature type="region of interest" description="Disordered" evidence="1">
    <location>
        <begin position="1"/>
        <end position="92"/>
    </location>
</feature>
<sequence>MTEHAGPGPAPTLPHGRRPALRVVGGTAVDPAGTEEERARARAAAARAAHPSTGIGVPGFGRPQPAATDPGVPGAPDVPSAPAPHRAPERPEEIPALDGAGPHLATGRAFLAAARPGDVLRVEVLGLTGGSAPLESGCTAYLPVRTQGTAFCPRELCRALGSAEEDPRGSFRLTVCPAGTQDLPSVAHRHPFAETDEHWIVVGHSRVEAPEAPAGRTGAGDDERSFCMTTAMLRAVSAGVEFLQRDRGLDRPIAHAYLSATAQFAVTRLGDGTVGAHGRIRKADFS</sequence>
<reference evidence="2 3" key="1">
    <citation type="submission" date="2019-12" db="EMBL/GenBank/DDBJ databases">
        <authorList>
            <person name="Shi Y."/>
        </authorList>
    </citation>
    <scope>NUCLEOTIDE SEQUENCE [LARGE SCALE GENOMIC DNA]</scope>
    <source>
        <strain evidence="2 3">JCM 17929</strain>
    </source>
</reference>
<gene>
    <name evidence="2" type="ORF">GMA12_07905</name>
</gene>
<evidence type="ECO:0000313" key="3">
    <source>
        <dbReference type="Proteomes" id="UP000436989"/>
    </source>
</evidence>